<comment type="caution">
    <text evidence="1">The sequence shown here is derived from an EMBL/GenBank/DDBJ whole genome shotgun (WGS) entry which is preliminary data.</text>
</comment>
<dbReference type="AlphaFoldDB" id="A0A7W6ZXZ0"/>
<organism evidence="1 2">
    <name type="scientific">Rhizobium leucaenae</name>
    <dbReference type="NCBI Taxonomy" id="29450"/>
    <lineage>
        <taxon>Bacteria</taxon>
        <taxon>Pseudomonadati</taxon>
        <taxon>Pseudomonadota</taxon>
        <taxon>Alphaproteobacteria</taxon>
        <taxon>Hyphomicrobiales</taxon>
        <taxon>Rhizobiaceae</taxon>
        <taxon>Rhizobium/Agrobacterium group</taxon>
        <taxon>Rhizobium</taxon>
    </lineage>
</organism>
<sequence>MSIGLLPNLAAANESNFLQSLQGNWTGKGTVIRRIGTSPINVACSFAVTATGPSLSMRGNCRSFLIISRAISADLRVNGARYSGVYVGPAGGRSGLSGERQGNTIDLTVHWAKEVNGDRAANMAIQKIGSNSLDLRTIDRDPKTGKSVITSDITLRRP</sequence>
<name>A0A7W6ZXZ0_9HYPH</name>
<evidence type="ECO:0008006" key="3">
    <source>
        <dbReference type="Google" id="ProtNLM"/>
    </source>
</evidence>
<reference evidence="1 2" key="1">
    <citation type="submission" date="2020-08" db="EMBL/GenBank/DDBJ databases">
        <title>Genomic Encyclopedia of Type Strains, Phase IV (KMG-V): Genome sequencing to study the core and pangenomes of soil and plant-associated prokaryotes.</title>
        <authorList>
            <person name="Whitman W."/>
        </authorList>
    </citation>
    <scope>NUCLEOTIDE SEQUENCE [LARGE SCALE GENOMIC DNA]</scope>
    <source>
        <strain evidence="1 2">SEMIA 492</strain>
    </source>
</reference>
<gene>
    <name evidence="1" type="ORF">GGE60_004976</name>
</gene>
<keyword evidence="2" id="KW-1185">Reference proteome</keyword>
<proteinExistence type="predicted"/>
<accession>A0A7W6ZXZ0</accession>
<protein>
    <recommendedName>
        <fullName evidence="3">DUF1579 domain-containing protein</fullName>
    </recommendedName>
</protein>
<evidence type="ECO:0000313" key="2">
    <source>
        <dbReference type="Proteomes" id="UP000543836"/>
    </source>
</evidence>
<evidence type="ECO:0000313" key="1">
    <source>
        <dbReference type="EMBL" id="MBB4570819.1"/>
    </source>
</evidence>
<dbReference type="Proteomes" id="UP000543836">
    <property type="component" value="Unassembled WGS sequence"/>
</dbReference>
<dbReference type="EMBL" id="JACIIG010000016">
    <property type="protein sequence ID" value="MBB4570819.1"/>
    <property type="molecule type" value="Genomic_DNA"/>
</dbReference>